<keyword evidence="4 6" id="KW-1133">Transmembrane helix</keyword>
<proteinExistence type="predicted"/>
<dbReference type="Pfam" id="PF09678">
    <property type="entry name" value="Caa3_CtaG"/>
    <property type="match status" value="1"/>
</dbReference>
<comment type="subcellular location">
    <subcellularLocation>
        <location evidence="1">Cell membrane</location>
        <topology evidence="1">Multi-pass membrane protein</topology>
    </subcellularLocation>
</comment>
<evidence type="ECO:0000256" key="6">
    <source>
        <dbReference type="SAM" id="Phobius"/>
    </source>
</evidence>
<accession>A0A917EDS9</accession>
<organism evidence="7 8">
    <name type="scientific">Sandarakinorhabdus glacialis</name>
    <dbReference type="NCBI Taxonomy" id="1614636"/>
    <lineage>
        <taxon>Bacteria</taxon>
        <taxon>Pseudomonadati</taxon>
        <taxon>Pseudomonadota</taxon>
        <taxon>Alphaproteobacteria</taxon>
        <taxon>Sphingomonadales</taxon>
        <taxon>Sphingosinicellaceae</taxon>
        <taxon>Sandarakinorhabdus</taxon>
    </lineage>
</organism>
<evidence type="ECO:0000256" key="3">
    <source>
        <dbReference type="ARBA" id="ARBA00022692"/>
    </source>
</evidence>
<keyword evidence="2" id="KW-1003">Cell membrane</keyword>
<evidence type="ECO:0008006" key="9">
    <source>
        <dbReference type="Google" id="ProtNLM"/>
    </source>
</evidence>
<evidence type="ECO:0000256" key="4">
    <source>
        <dbReference type="ARBA" id="ARBA00022989"/>
    </source>
</evidence>
<dbReference type="AlphaFoldDB" id="A0A917EDS9"/>
<keyword evidence="5 6" id="KW-0472">Membrane</keyword>
<sequence>MPMIRGPMNRWTLGAIGAALLAQAWIGPLALWAKFAFAGHMAAHMTVVAIAAPFLALALDRPLDRAARVLPWAFSPILASTIEMVAVWGWHAPVAHAAAGRSPAVFAAEQASFLVAGIWLWGAALPRDRGRMAGGVVALLLTATHMTLLGVLILLSPRLLYGHAASLADQQTGGAIMLGVGGAAYLAGGLALLARLLDDRRAA</sequence>
<evidence type="ECO:0000256" key="1">
    <source>
        <dbReference type="ARBA" id="ARBA00004651"/>
    </source>
</evidence>
<dbReference type="EMBL" id="BMJM01000020">
    <property type="protein sequence ID" value="GGE22253.1"/>
    <property type="molecule type" value="Genomic_DNA"/>
</dbReference>
<dbReference type="Proteomes" id="UP000635071">
    <property type="component" value="Unassembled WGS sequence"/>
</dbReference>
<feature type="transmembrane region" description="Helical" evidence="6">
    <location>
        <begin position="69"/>
        <end position="91"/>
    </location>
</feature>
<keyword evidence="8" id="KW-1185">Reference proteome</keyword>
<feature type="transmembrane region" description="Helical" evidence="6">
    <location>
        <begin position="103"/>
        <end position="124"/>
    </location>
</feature>
<feature type="transmembrane region" description="Helical" evidence="6">
    <location>
        <begin position="36"/>
        <end position="57"/>
    </location>
</feature>
<reference evidence="7" key="2">
    <citation type="submission" date="2020-09" db="EMBL/GenBank/DDBJ databases">
        <authorList>
            <person name="Sun Q."/>
            <person name="Zhou Y."/>
        </authorList>
    </citation>
    <scope>NUCLEOTIDE SEQUENCE</scope>
    <source>
        <strain evidence="7">CGMCC 1.15519</strain>
    </source>
</reference>
<gene>
    <name evidence="7" type="ORF">GCM10011529_31060</name>
</gene>
<dbReference type="InterPro" id="IPR019108">
    <property type="entry name" value="Caa3_assmbl_CtaG-rel"/>
</dbReference>
<reference evidence="7" key="1">
    <citation type="journal article" date="2014" name="Int. J. Syst. Evol. Microbiol.">
        <title>Complete genome sequence of Corynebacterium casei LMG S-19264T (=DSM 44701T), isolated from a smear-ripened cheese.</title>
        <authorList>
            <consortium name="US DOE Joint Genome Institute (JGI-PGF)"/>
            <person name="Walter F."/>
            <person name="Albersmeier A."/>
            <person name="Kalinowski J."/>
            <person name="Ruckert C."/>
        </authorList>
    </citation>
    <scope>NUCLEOTIDE SEQUENCE</scope>
    <source>
        <strain evidence="7">CGMCC 1.15519</strain>
    </source>
</reference>
<feature type="transmembrane region" description="Helical" evidence="6">
    <location>
        <begin position="136"/>
        <end position="155"/>
    </location>
</feature>
<comment type="caution">
    <text evidence="7">The sequence shown here is derived from an EMBL/GenBank/DDBJ whole genome shotgun (WGS) entry which is preliminary data.</text>
</comment>
<evidence type="ECO:0000313" key="7">
    <source>
        <dbReference type="EMBL" id="GGE22253.1"/>
    </source>
</evidence>
<dbReference type="GO" id="GO:0005886">
    <property type="term" value="C:plasma membrane"/>
    <property type="evidence" value="ECO:0007669"/>
    <property type="project" value="UniProtKB-SubCell"/>
</dbReference>
<protein>
    <recommendedName>
        <fullName evidence="9">Cytochrome c oxidase assembly protein</fullName>
    </recommendedName>
</protein>
<keyword evidence="3 6" id="KW-0812">Transmembrane</keyword>
<evidence type="ECO:0000256" key="2">
    <source>
        <dbReference type="ARBA" id="ARBA00022475"/>
    </source>
</evidence>
<name>A0A917EDS9_9SPHN</name>
<feature type="transmembrane region" description="Helical" evidence="6">
    <location>
        <begin position="175"/>
        <end position="197"/>
    </location>
</feature>
<evidence type="ECO:0000313" key="8">
    <source>
        <dbReference type="Proteomes" id="UP000635071"/>
    </source>
</evidence>
<evidence type="ECO:0000256" key="5">
    <source>
        <dbReference type="ARBA" id="ARBA00023136"/>
    </source>
</evidence>